<reference evidence="4 5" key="2">
    <citation type="submission" date="2016-08" db="EMBL/GenBank/DDBJ databases">
        <title>Pervasive Adenine N6-methylation of Active Genes in Fungi.</title>
        <authorList>
            <consortium name="DOE Joint Genome Institute"/>
            <person name="Mondo S.J."/>
            <person name="Dannebaum R.O."/>
            <person name="Kuo R.C."/>
            <person name="Labutti K."/>
            <person name="Haridas S."/>
            <person name="Kuo A."/>
            <person name="Salamov A."/>
            <person name="Ahrendt S.R."/>
            <person name="Lipzen A."/>
            <person name="Sullivan W."/>
            <person name="Andreopoulos W.B."/>
            <person name="Clum A."/>
            <person name="Lindquist E."/>
            <person name="Daum C."/>
            <person name="Ramamoorthy G.K."/>
            <person name="Gryganskyi A."/>
            <person name="Culley D."/>
            <person name="Magnuson J.K."/>
            <person name="James T.Y."/>
            <person name="O'Malley M.A."/>
            <person name="Stajich J.E."/>
            <person name="Spatafora J.W."/>
            <person name="Visel A."/>
            <person name="Grigoriev I.V."/>
        </authorList>
    </citation>
    <scope>NUCLEOTIDE SEQUENCE [LARGE SCALE GENOMIC DNA]</scope>
    <source>
        <strain evidence="5">finn</strain>
    </source>
</reference>
<dbReference type="PANTHER" id="PTHR23086:SF8">
    <property type="entry name" value="PHOSPHATIDYLINOSITOL 5-PHOSPHATE 4-KINASE, ISOFORM A"/>
    <property type="match status" value="1"/>
</dbReference>
<dbReference type="SMART" id="SM00330">
    <property type="entry name" value="PIPKc"/>
    <property type="match status" value="1"/>
</dbReference>
<feature type="compositionally biased region" description="Polar residues" evidence="2">
    <location>
        <begin position="453"/>
        <end position="466"/>
    </location>
</feature>
<dbReference type="STRING" id="1754191.A0A1Y1V2U3"/>
<keyword evidence="1" id="KW-0067">ATP-binding</keyword>
<dbReference type="AlphaFoldDB" id="A0A1Y1V2U3"/>
<feature type="region of interest" description="Disordered" evidence="2">
    <location>
        <begin position="1"/>
        <end position="43"/>
    </location>
</feature>
<protein>
    <submittedName>
        <fullName evidence="4">SAICAR synthase-like protein</fullName>
    </submittedName>
</protein>
<keyword evidence="1" id="KW-0418">Kinase</keyword>
<dbReference type="Gene3D" id="3.30.810.10">
    <property type="entry name" value="2-Layer Sandwich"/>
    <property type="match status" value="1"/>
</dbReference>
<comment type="caution">
    <text evidence="4">The sequence shown here is derived from an EMBL/GenBank/DDBJ whole genome shotgun (WGS) entry which is preliminary data.</text>
</comment>
<evidence type="ECO:0000313" key="4">
    <source>
        <dbReference type="EMBL" id="ORX45942.1"/>
    </source>
</evidence>
<dbReference type="InterPro" id="IPR027484">
    <property type="entry name" value="PInositol-4-P-5-kinase_N"/>
</dbReference>
<feature type="region of interest" description="Disordered" evidence="2">
    <location>
        <begin position="453"/>
        <end position="478"/>
    </location>
</feature>
<organism evidence="4 5">
    <name type="scientific">Piromyces finnis</name>
    <dbReference type="NCBI Taxonomy" id="1754191"/>
    <lineage>
        <taxon>Eukaryota</taxon>
        <taxon>Fungi</taxon>
        <taxon>Fungi incertae sedis</taxon>
        <taxon>Chytridiomycota</taxon>
        <taxon>Chytridiomycota incertae sedis</taxon>
        <taxon>Neocallimastigomycetes</taxon>
        <taxon>Neocallimastigales</taxon>
        <taxon>Neocallimastigaceae</taxon>
        <taxon>Piromyces</taxon>
    </lineage>
</organism>
<dbReference type="EMBL" id="MCFH01000037">
    <property type="protein sequence ID" value="ORX45942.1"/>
    <property type="molecule type" value="Genomic_DNA"/>
</dbReference>
<keyword evidence="1" id="KW-0808">Transferase</keyword>
<dbReference type="Pfam" id="PF01504">
    <property type="entry name" value="PIP5K"/>
    <property type="match status" value="1"/>
</dbReference>
<dbReference type="Gene3D" id="3.30.800.10">
    <property type="entry name" value="Phosphatidylinositol Phosphate Kinase II Beta"/>
    <property type="match status" value="1"/>
</dbReference>
<evidence type="ECO:0000259" key="3">
    <source>
        <dbReference type="PROSITE" id="PS51455"/>
    </source>
</evidence>
<dbReference type="Proteomes" id="UP000193719">
    <property type="component" value="Unassembled WGS sequence"/>
</dbReference>
<dbReference type="GO" id="GO:0016308">
    <property type="term" value="F:1-phosphatidylinositol-4-phosphate 5-kinase activity"/>
    <property type="evidence" value="ECO:0007669"/>
    <property type="project" value="TreeGrafter"/>
</dbReference>
<keyword evidence="1" id="KW-0547">Nucleotide-binding</keyword>
<feature type="domain" description="PIPK" evidence="3">
    <location>
        <begin position="56"/>
        <end position="447"/>
    </location>
</feature>
<dbReference type="InterPro" id="IPR002498">
    <property type="entry name" value="PInositol-4-P-4/5-kinase_core"/>
</dbReference>
<dbReference type="GO" id="GO:0046854">
    <property type="term" value="P:phosphatidylinositol phosphate biosynthetic process"/>
    <property type="evidence" value="ECO:0007669"/>
    <property type="project" value="TreeGrafter"/>
</dbReference>
<dbReference type="InterPro" id="IPR027483">
    <property type="entry name" value="PInositol-4-P-4/5-kinase_C_sf"/>
</dbReference>
<evidence type="ECO:0000256" key="1">
    <source>
        <dbReference type="PROSITE-ProRule" id="PRU00781"/>
    </source>
</evidence>
<dbReference type="SUPFAM" id="SSF56104">
    <property type="entry name" value="SAICAR synthase-like"/>
    <property type="match status" value="1"/>
</dbReference>
<dbReference type="GO" id="GO:0005524">
    <property type="term" value="F:ATP binding"/>
    <property type="evidence" value="ECO:0007669"/>
    <property type="project" value="UniProtKB-UniRule"/>
</dbReference>
<dbReference type="PANTHER" id="PTHR23086">
    <property type="entry name" value="PHOSPHATIDYLINOSITOL-4-PHOSPHATE 5-KINASE"/>
    <property type="match status" value="1"/>
</dbReference>
<dbReference type="GO" id="GO:0005886">
    <property type="term" value="C:plasma membrane"/>
    <property type="evidence" value="ECO:0007669"/>
    <property type="project" value="TreeGrafter"/>
</dbReference>
<accession>A0A1Y1V2U3</accession>
<dbReference type="OrthoDB" id="20783at2759"/>
<reference evidence="4 5" key="1">
    <citation type="submission" date="2016-08" db="EMBL/GenBank/DDBJ databases">
        <title>Genomes of anaerobic fungi encode conserved fungal cellulosomes for biomass hydrolysis.</title>
        <authorList>
            <consortium name="DOE Joint Genome Institute"/>
            <person name="Haitjema C.H."/>
            <person name="Gilmore S.P."/>
            <person name="Henske J.K."/>
            <person name="Solomon K.V."/>
            <person name="De Groot R."/>
            <person name="Kuo A."/>
            <person name="Mondo S.J."/>
            <person name="Salamov A.A."/>
            <person name="Labutti K."/>
            <person name="Zhao Z."/>
            <person name="Chiniquy J."/>
            <person name="Barry K."/>
            <person name="Brewer H.M."/>
            <person name="Purvine S.O."/>
            <person name="Wright A.T."/>
            <person name="Boxma B."/>
            <person name="Van Alen T."/>
            <person name="Hackstein J.H."/>
            <person name="Baker S.E."/>
            <person name="Grigoriev I.V."/>
            <person name="O'Malley M.A."/>
        </authorList>
    </citation>
    <scope>NUCLEOTIDE SEQUENCE [LARGE SCALE GENOMIC DNA]</scope>
    <source>
        <strain evidence="5">finn</strain>
    </source>
</reference>
<name>A0A1Y1V2U3_9FUNG</name>
<evidence type="ECO:0000256" key="2">
    <source>
        <dbReference type="SAM" id="MobiDB-lite"/>
    </source>
</evidence>
<sequence length="499" mass="57839">MSSVIVPVDDEINNNENYQAEKPDNGNQKSETQRKKEVLRRQSTLPHPLKPNVVVDENHKSYFLVFGMLTGIKTCVIEAERKAPQVLAPADYKYCEKLNIDSSGNILKHGEKYDFEFKDYAPSVFKKIRELSNINCEDYIKSISDKFMLLELSSPGKSGSFFYFSPDYRYLIKTIHYNEHRHFFKVLDKYYKYLEANPNTLIMSIYGLYRLKADGHKMYFIVMQNVYPPNKDMHRMYDLKGSTKGRFVEPPQEEKNYARTIFKDINWTDENRHLVLGPEKRNLLLEQLEKDSKFLQVMGVMDYSLLVGIHLRNKGNSENIRMKLLSTFAAVLATVKSKNNINRKSSVFERRMTYLPDSDDEKIIKEDNANDFSIFNKDDGGFISTNEDNIIQNEAYYMGIIDYLSPWDFKKIVEHYFKTIFLFQRNISAVSPTQYGKRFFKFVKKEIISTEPQASTSIKPSTSEIPSTLAPPPTPLDPVCCIPEVPEEAVDSVDPEVSK</sequence>
<gene>
    <name evidence="4" type="ORF">BCR36DRAFT_585411</name>
</gene>
<evidence type="ECO:0000313" key="5">
    <source>
        <dbReference type="Proteomes" id="UP000193719"/>
    </source>
</evidence>
<keyword evidence="5" id="KW-1185">Reference proteome</keyword>
<feature type="compositionally biased region" description="Basic and acidic residues" evidence="2">
    <location>
        <begin position="31"/>
        <end position="40"/>
    </location>
</feature>
<dbReference type="PROSITE" id="PS51455">
    <property type="entry name" value="PIPK"/>
    <property type="match status" value="1"/>
</dbReference>
<dbReference type="InterPro" id="IPR023610">
    <property type="entry name" value="PInositol-4/5-P-5/4-kinase"/>
</dbReference>
<proteinExistence type="predicted"/>